<keyword evidence="3" id="KW-1185">Reference proteome</keyword>
<dbReference type="RefSeq" id="WP_275032341.1">
    <property type="nucleotide sequence ID" value="NZ_CP118615.1"/>
</dbReference>
<dbReference type="Proteomes" id="UP001219605">
    <property type="component" value="Chromosome"/>
</dbReference>
<evidence type="ECO:0000313" key="2">
    <source>
        <dbReference type="EMBL" id="WDZ85617.1"/>
    </source>
</evidence>
<sequence>MPVRPPDRRRTTPLVVAGAAGLLLGWLARSWHRLGRNPVLGRGGRVPVGSAQDRRPTPFPPPVPMPEGAVDAPYTAEEPYTGQPRYGPDVPGGPPP</sequence>
<dbReference type="EMBL" id="CP118615">
    <property type="protein sequence ID" value="WDZ85617.1"/>
    <property type="molecule type" value="Genomic_DNA"/>
</dbReference>
<name>A0ABY7ZU00_9ACTN</name>
<organism evidence="2 3">
    <name type="scientific">Micromonospora cathayae</name>
    <dbReference type="NCBI Taxonomy" id="3028804"/>
    <lineage>
        <taxon>Bacteria</taxon>
        <taxon>Bacillati</taxon>
        <taxon>Actinomycetota</taxon>
        <taxon>Actinomycetes</taxon>
        <taxon>Micromonosporales</taxon>
        <taxon>Micromonosporaceae</taxon>
        <taxon>Micromonospora</taxon>
    </lineage>
</organism>
<evidence type="ECO:0000313" key="3">
    <source>
        <dbReference type="Proteomes" id="UP001219605"/>
    </source>
</evidence>
<protein>
    <submittedName>
        <fullName evidence="2">Uncharacterized protein</fullName>
    </submittedName>
</protein>
<reference evidence="2 3" key="1">
    <citation type="submission" date="2023-02" db="EMBL/GenBank/DDBJ databases">
        <authorList>
            <person name="Mo P."/>
        </authorList>
    </citation>
    <scope>NUCLEOTIDE SEQUENCE [LARGE SCALE GENOMIC DNA]</scope>
    <source>
        <strain evidence="2 3">HUAS 3</strain>
    </source>
</reference>
<proteinExistence type="predicted"/>
<gene>
    <name evidence="2" type="ORF">PVK37_03970</name>
</gene>
<feature type="region of interest" description="Disordered" evidence="1">
    <location>
        <begin position="36"/>
        <end position="96"/>
    </location>
</feature>
<accession>A0ABY7ZU00</accession>
<evidence type="ECO:0000256" key="1">
    <source>
        <dbReference type="SAM" id="MobiDB-lite"/>
    </source>
</evidence>